<dbReference type="PATRIC" id="fig|394096.3.peg.7347"/>
<feature type="region of interest" description="Disordered" evidence="1">
    <location>
        <begin position="158"/>
        <end position="220"/>
    </location>
</feature>
<evidence type="ECO:0000256" key="1">
    <source>
        <dbReference type="SAM" id="MobiDB-lite"/>
    </source>
</evidence>
<evidence type="ECO:0000256" key="2">
    <source>
        <dbReference type="SAM" id="SignalP"/>
    </source>
</evidence>
<name>A0A085W5K0_9BACT</name>
<dbReference type="InterPro" id="IPR039568">
    <property type="entry name" value="Peptidase_MA-like_dom"/>
</dbReference>
<organism evidence="4 5">
    <name type="scientific">Hyalangium minutum</name>
    <dbReference type="NCBI Taxonomy" id="394096"/>
    <lineage>
        <taxon>Bacteria</taxon>
        <taxon>Pseudomonadati</taxon>
        <taxon>Myxococcota</taxon>
        <taxon>Myxococcia</taxon>
        <taxon>Myxococcales</taxon>
        <taxon>Cystobacterineae</taxon>
        <taxon>Archangiaceae</taxon>
        <taxon>Hyalangium</taxon>
    </lineage>
</organism>
<dbReference type="Proteomes" id="UP000028725">
    <property type="component" value="Unassembled WGS sequence"/>
</dbReference>
<dbReference type="RefSeq" id="WP_044196596.1">
    <property type="nucleotide sequence ID" value="NZ_JMCB01000019.1"/>
</dbReference>
<dbReference type="OrthoDB" id="9787613at2"/>
<gene>
    <name evidence="4" type="ORF">DB31_3022</name>
</gene>
<comment type="caution">
    <text evidence="4">The sequence shown here is derived from an EMBL/GenBank/DDBJ whole genome shotgun (WGS) entry which is preliminary data.</text>
</comment>
<accession>A0A085W5K0</accession>
<keyword evidence="5" id="KW-1185">Reference proteome</keyword>
<feature type="chain" id="PRO_5001799251" evidence="2">
    <location>
        <begin position="19"/>
        <end position="458"/>
    </location>
</feature>
<sequence>MSPLFLSLLLAAAPSAQQAQKLAQSKSWEDLYLAYSAADPKGYSEADRKAIAAPLLKGCEALVAGDAVMAYSLGERSVAFEESPGGLRCLARAALSTDQRGTAEEALRKGLANYPKEGAFGLELGKLLIGDKDGPGAIAALEKVPPRSPQAAEAKKLLQKARSLSAEQSQARAEAEQLERRLNGGEGPSRGKTKPAVAQAPDDGDTRPASLTYESGVGEDGMRTRSNRRFVMKYFNNNRDFGQRAEYEGRVVAALEAAYEHTLGILGEARETPVDVILYTREEFRTHQGASLARSAAGLYSDGAIRINGGAELTEQTQATLVHEYVHAAVDELCGGSHQLPTWLNEGLAEYIEWRYLGGDGPPIVVGNALRGAARSGRLPSLSALAQGMLIQTADPGLAYATSAVAVRELMRRGGAPRLLTLLREVGQGTPFEQALRAHYGMDVAKLDEDLKAALSQR</sequence>
<keyword evidence="2" id="KW-0732">Signal</keyword>
<feature type="compositionally biased region" description="Low complexity" evidence="1">
    <location>
        <begin position="160"/>
        <end position="172"/>
    </location>
</feature>
<protein>
    <submittedName>
        <fullName evidence="4">TPR domain protein</fullName>
    </submittedName>
</protein>
<evidence type="ECO:0000313" key="5">
    <source>
        <dbReference type="Proteomes" id="UP000028725"/>
    </source>
</evidence>
<feature type="domain" description="Peptidase MA-like" evidence="3">
    <location>
        <begin position="271"/>
        <end position="455"/>
    </location>
</feature>
<feature type="compositionally biased region" description="Basic and acidic residues" evidence="1">
    <location>
        <begin position="173"/>
        <end position="183"/>
    </location>
</feature>
<evidence type="ECO:0000259" key="3">
    <source>
        <dbReference type="Pfam" id="PF13485"/>
    </source>
</evidence>
<dbReference type="InterPro" id="IPR011990">
    <property type="entry name" value="TPR-like_helical_dom_sf"/>
</dbReference>
<dbReference type="Pfam" id="PF13485">
    <property type="entry name" value="Peptidase_MA_2"/>
    <property type="match status" value="1"/>
</dbReference>
<dbReference type="EMBL" id="JMCB01000019">
    <property type="protein sequence ID" value="KFE62963.1"/>
    <property type="molecule type" value="Genomic_DNA"/>
</dbReference>
<evidence type="ECO:0000313" key="4">
    <source>
        <dbReference type="EMBL" id="KFE62963.1"/>
    </source>
</evidence>
<dbReference type="AlphaFoldDB" id="A0A085W5K0"/>
<reference evidence="4 5" key="1">
    <citation type="submission" date="2014-04" db="EMBL/GenBank/DDBJ databases">
        <title>Genome assembly of Hyalangium minutum DSM 14724.</title>
        <authorList>
            <person name="Sharma G."/>
            <person name="Subramanian S."/>
        </authorList>
    </citation>
    <scope>NUCLEOTIDE SEQUENCE [LARGE SCALE GENOMIC DNA]</scope>
    <source>
        <strain evidence="4 5">DSM 14724</strain>
    </source>
</reference>
<dbReference type="STRING" id="394096.DB31_3022"/>
<proteinExistence type="predicted"/>
<feature type="signal peptide" evidence="2">
    <location>
        <begin position="1"/>
        <end position="18"/>
    </location>
</feature>
<dbReference type="SUPFAM" id="SSF48452">
    <property type="entry name" value="TPR-like"/>
    <property type="match status" value="1"/>
</dbReference>